<evidence type="ECO:0000313" key="1">
    <source>
        <dbReference type="EMBL" id="KAJ3525924.1"/>
    </source>
</evidence>
<dbReference type="EMBL" id="JANHOG010002207">
    <property type="protein sequence ID" value="KAJ3525924.1"/>
    <property type="molecule type" value="Genomic_DNA"/>
</dbReference>
<proteinExistence type="predicted"/>
<name>A0ACC1RU37_9APHY</name>
<protein>
    <submittedName>
        <fullName evidence="1">Uncharacterized protein</fullName>
    </submittedName>
</protein>
<organism evidence="1 2">
    <name type="scientific">Phlebia brevispora</name>
    <dbReference type="NCBI Taxonomy" id="194682"/>
    <lineage>
        <taxon>Eukaryota</taxon>
        <taxon>Fungi</taxon>
        <taxon>Dikarya</taxon>
        <taxon>Basidiomycota</taxon>
        <taxon>Agaricomycotina</taxon>
        <taxon>Agaricomycetes</taxon>
        <taxon>Polyporales</taxon>
        <taxon>Meruliaceae</taxon>
        <taxon>Phlebia</taxon>
    </lineage>
</organism>
<comment type="caution">
    <text evidence="1">The sequence shown here is derived from an EMBL/GenBank/DDBJ whole genome shotgun (WGS) entry which is preliminary data.</text>
</comment>
<sequence length="637" mass="70255">MAWVGLERYGYLEEAQRLAYRFVYMMTTAFVDFNGVVPEKFDAVKLSHLVDAEYGNQGIDFKLVPREGFGWMNAAYQVGISYLSMGMRRAVAACTSPEVFFGSAPLAQPILSNIYPGSTTTDPLNLAMESLNLSEPLLPPSSSFSANYTDLSYYFKDVILDLWLAHSEPLRFIMFMSFASATAVSVEHSEFAFFRPIRLCVEAGGLYLATTASDSSTRLDEDVSATGTPSLHFTLRQLHAVSPSSRVVFKDVAASEASLYAAGENLGPIATRRVKSSKPFSHEAFVDARRRSARFRESVPLDWNDDDVLGPDVTKRETLLLLAKMTSNSYYNTPGAPGWYELGDGWNVSYPFGWDPDDDGFRGHIFATEDNSTVVLSIKGTTVPWIGDGGPTSSKDKFNDNLLFSCCCARVDWSWSTVCDCYRGQSQCDQDCLEKALTEESLFYNIGTNLYFNVTYMYPNSNIWIIGHSLGGSLAALLGATFGTPVVAFEAPAEKLAASRLHLPSPPSVLHITHVYHTADPVPMGTCTGVLSSCALAGYAFETKCHQGVSIIYDTVSNLSWSVNIQNHGIVTVIENILNKTWLPSKELGLEVPEAHPEEDCVVRLALRTVHEDPYLCHPPGMLQLGVWRLPKVSDKM</sequence>
<keyword evidence="2" id="KW-1185">Reference proteome</keyword>
<accession>A0ACC1RU37</accession>
<reference evidence="1" key="1">
    <citation type="submission" date="2022-07" db="EMBL/GenBank/DDBJ databases">
        <title>Genome Sequence of Phlebia brevispora.</title>
        <authorList>
            <person name="Buettner E."/>
        </authorList>
    </citation>
    <scope>NUCLEOTIDE SEQUENCE</scope>
    <source>
        <strain evidence="1">MPL23</strain>
    </source>
</reference>
<evidence type="ECO:0000313" key="2">
    <source>
        <dbReference type="Proteomes" id="UP001148662"/>
    </source>
</evidence>
<gene>
    <name evidence="1" type="ORF">NM688_g8329</name>
</gene>
<dbReference type="Proteomes" id="UP001148662">
    <property type="component" value="Unassembled WGS sequence"/>
</dbReference>